<reference evidence="2 3" key="1">
    <citation type="submission" date="2020-08" db="EMBL/GenBank/DDBJ databases">
        <title>Genomic Encyclopedia of Type Strains, Phase IV (KMG-IV): sequencing the most valuable type-strain genomes for metagenomic binning, comparative biology and taxonomic classification.</title>
        <authorList>
            <person name="Goeker M."/>
        </authorList>
    </citation>
    <scope>NUCLEOTIDE SEQUENCE [LARGE SCALE GENOMIC DNA]</scope>
    <source>
        <strain evidence="2 3">DSM 17976</strain>
    </source>
</reference>
<name>A0A7W6ES66_9BACT</name>
<dbReference type="EMBL" id="JACIBY010000010">
    <property type="protein sequence ID" value="MBB3840298.1"/>
    <property type="molecule type" value="Genomic_DNA"/>
</dbReference>
<comment type="caution">
    <text evidence="2">The sequence shown here is derived from an EMBL/GenBank/DDBJ whole genome shotgun (WGS) entry which is preliminary data.</text>
</comment>
<evidence type="ECO:0000313" key="3">
    <source>
        <dbReference type="Proteomes" id="UP000541352"/>
    </source>
</evidence>
<evidence type="ECO:0000256" key="1">
    <source>
        <dbReference type="SAM" id="Coils"/>
    </source>
</evidence>
<dbReference type="Proteomes" id="UP000541352">
    <property type="component" value="Unassembled WGS sequence"/>
</dbReference>
<sequence length="137" mass="16492">MPDFERKLVTYGNSDVLERLNMQFRQIEQRINTLQVTLQFEKVTHEELKMRFEQLEKAHEKQSEELKEARQQLRTLKTENKQLREKEVSLKEKLNNFKQLSIIVKNPKNANAITELNSKLDDYIRYIEETITLLRTI</sequence>
<organism evidence="2 3">
    <name type="scientific">Runella defluvii</name>
    <dbReference type="NCBI Taxonomy" id="370973"/>
    <lineage>
        <taxon>Bacteria</taxon>
        <taxon>Pseudomonadati</taxon>
        <taxon>Bacteroidota</taxon>
        <taxon>Cytophagia</taxon>
        <taxon>Cytophagales</taxon>
        <taxon>Spirosomataceae</taxon>
        <taxon>Runella</taxon>
    </lineage>
</organism>
<accession>A0A7W6ES66</accession>
<protein>
    <submittedName>
        <fullName evidence="2">Chromosome segregation ATPase</fullName>
    </submittedName>
</protein>
<dbReference type="AlphaFoldDB" id="A0A7W6ES66"/>
<keyword evidence="1" id="KW-0175">Coiled coil</keyword>
<keyword evidence="3" id="KW-1185">Reference proteome</keyword>
<feature type="coiled-coil region" evidence="1">
    <location>
        <begin position="17"/>
        <end position="100"/>
    </location>
</feature>
<evidence type="ECO:0000313" key="2">
    <source>
        <dbReference type="EMBL" id="MBB3840298.1"/>
    </source>
</evidence>
<gene>
    <name evidence="2" type="ORF">FHS57_004318</name>
</gene>
<dbReference type="RefSeq" id="WP_183977194.1">
    <property type="nucleotide sequence ID" value="NZ_JACIBY010000010.1"/>
</dbReference>
<proteinExistence type="predicted"/>